<dbReference type="EMBL" id="JGCY01000272">
    <property type="protein sequence ID" value="EXY74703.1"/>
    <property type="molecule type" value="Genomic_DNA"/>
</dbReference>
<evidence type="ECO:0008006" key="3">
    <source>
        <dbReference type="Google" id="ProtNLM"/>
    </source>
</evidence>
<dbReference type="PATRIC" id="fig|1339315.3.peg.2254"/>
<dbReference type="InterPro" id="IPR029058">
    <property type="entry name" value="AB_hydrolase_fold"/>
</dbReference>
<organism evidence="1 2">
    <name type="scientific">Bacteroides fragilis str. 3988T(B)14</name>
    <dbReference type="NCBI Taxonomy" id="1339315"/>
    <lineage>
        <taxon>Bacteria</taxon>
        <taxon>Pseudomonadati</taxon>
        <taxon>Bacteroidota</taxon>
        <taxon>Bacteroidia</taxon>
        <taxon>Bacteroidales</taxon>
        <taxon>Bacteroidaceae</taxon>
        <taxon>Bacteroides</taxon>
    </lineage>
</organism>
<accession>A0A015ULC9</accession>
<dbReference type="ESTHER" id="bacfr-q64vl4">
    <property type="family name" value="Abhydrolase_7"/>
</dbReference>
<evidence type="ECO:0000313" key="2">
    <source>
        <dbReference type="Proteomes" id="UP000020529"/>
    </source>
</evidence>
<dbReference type="SUPFAM" id="SSF53474">
    <property type="entry name" value="alpha/beta-Hydrolases"/>
    <property type="match status" value="1"/>
</dbReference>
<proteinExistence type="predicted"/>
<sequence>MKNIFLIIGISLFFNGSLYAQSDGWSPKDHNLIKSVREDGRFLSSYGVVHAMLRNTEPRYAFHRDFSPKEFRKWQKGLRHAMEEIMKFPQIKNSPAPVCIKREQREGYRLEKWEFYPLPKCVSTFLVLIPDNINKPVPAILCIPGSGGNKEGLAGEPGIAPKLNDRYKDPKLTQALNFVKEGYIAVAVDNPAAGEASDLERYTLGSNYDYDVVSRYLLELGWSYLGYASYLDMQVLNWMKTQKHIRKDRIVVSGFSLGTEPMMVLGTLDTSIYAFVYNDFLCQTQERAEVMTMPDKNGRRPFPNSIRHLIPNFWKNFNFPDIVAALAPRPIILTEGGLDRDLDLVRKAYAIAGTPDNVKIYHYKKFSDPDTRKNVEYLPEGLDRNEYFRMVNVDGPNHYFKSELVVPWLRKLLEER</sequence>
<name>A0A015ULC9_BACFG</name>
<comment type="caution">
    <text evidence="1">The sequence shown here is derived from an EMBL/GenBank/DDBJ whole genome shotgun (WGS) entry which is preliminary data.</text>
</comment>
<dbReference type="Pfam" id="PF12715">
    <property type="entry name" value="Abhydrolase_7"/>
    <property type="match status" value="1"/>
</dbReference>
<protein>
    <recommendedName>
        <fullName evidence="3">Abhydrolase family protein</fullName>
    </recommendedName>
</protein>
<gene>
    <name evidence="1" type="ORF">M124_1481</name>
</gene>
<dbReference type="RefSeq" id="WP_022348408.1">
    <property type="nucleotide sequence ID" value="NZ_JGCY01000272.1"/>
</dbReference>
<dbReference type="PANTHER" id="PTHR22946">
    <property type="entry name" value="DIENELACTONE HYDROLASE DOMAIN-CONTAINING PROTEIN-RELATED"/>
    <property type="match status" value="1"/>
</dbReference>
<dbReference type="Gene3D" id="3.40.50.1820">
    <property type="entry name" value="alpha/beta hydrolase"/>
    <property type="match status" value="1"/>
</dbReference>
<evidence type="ECO:0000313" key="1">
    <source>
        <dbReference type="EMBL" id="EXY74703.1"/>
    </source>
</evidence>
<dbReference type="Proteomes" id="UP000020529">
    <property type="component" value="Unassembled WGS sequence"/>
</dbReference>
<dbReference type="InterPro" id="IPR050261">
    <property type="entry name" value="FrsA_esterase"/>
</dbReference>
<dbReference type="PANTHER" id="PTHR22946:SF8">
    <property type="entry name" value="ACETYL XYLAN ESTERASE DOMAIN-CONTAINING PROTEIN"/>
    <property type="match status" value="1"/>
</dbReference>
<reference evidence="1 2" key="1">
    <citation type="submission" date="2014-02" db="EMBL/GenBank/DDBJ databases">
        <authorList>
            <person name="Sears C."/>
            <person name="Carroll K."/>
            <person name="Sack B.R."/>
            <person name="Qadri F."/>
            <person name="Myers L.L."/>
            <person name="Chung G.-T."/>
            <person name="Escheverria P."/>
            <person name="Fraser C.M."/>
            <person name="Sadzewicz L."/>
            <person name="Shefchek K.A."/>
            <person name="Tallon L."/>
            <person name="Das S.P."/>
            <person name="Daugherty S."/>
            <person name="Mongodin E.F."/>
        </authorList>
    </citation>
    <scope>NUCLEOTIDE SEQUENCE [LARGE SCALE GENOMIC DNA]</scope>
    <source>
        <strain evidence="2">3988T(B)14</strain>
    </source>
</reference>
<dbReference type="AlphaFoldDB" id="A0A015ULC9"/>
<dbReference type="InterPro" id="IPR025890">
    <property type="entry name" value="Abhydrolase_bac"/>
</dbReference>